<keyword evidence="4" id="KW-0346">Stress response</keyword>
<evidence type="ECO:0000256" key="2">
    <source>
        <dbReference type="ARBA" id="ARBA00006403"/>
    </source>
</evidence>
<dbReference type="Gene3D" id="1.10.10.10">
    <property type="entry name" value="Winged helix-like DNA-binding domain superfamily/Winged helix DNA-binding domain"/>
    <property type="match status" value="1"/>
</dbReference>
<keyword evidence="6" id="KW-0010">Activator</keyword>
<keyword evidence="7" id="KW-0804">Transcription</keyword>
<dbReference type="EMBL" id="KV948645">
    <property type="protein sequence ID" value="PIO25868.1"/>
    <property type="molecule type" value="Genomic_DNA"/>
</dbReference>
<evidence type="ECO:0000256" key="7">
    <source>
        <dbReference type="ARBA" id="ARBA00023163"/>
    </source>
</evidence>
<protein>
    <recommendedName>
        <fullName evidence="10">HSF-type DNA-binding domain-containing protein</fullName>
    </recommendedName>
</protein>
<evidence type="ECO:0000256" key="5">
    <source>
        <dbReference type="ARBA" id="ARBA00023125"/>
    </source>
</evidence>
<evidence type="ECO:0000256" key="8">
    <source>
        <dbReference type="ARBA" id="ARBA00023242"/>
    </source>
</evidence>
<dbReference type="InterPro" id="IPR036388">
    <property type="entry name" value="WH-like_DNA-bd_sf"/>
</dbReference>
<organism evidence="11">
    <name type="scientific">Aquarana catesbeiana</name>
    <name type="common">American bullfrog</name>
    <name type="synonym">Rana catesbeiana</name>
    <dbReference type="NCBI Taxonomy" id="8400"/>
    <lineage>
        <taxon>Eukaryota</taxon>
        <taxon>Metazoa</taxon>
        <taxon>Chordata</taxon>
        <taxon>Craniata</taxon>
        <taxon>Vertebrata</taxon>
        <taxon>Euteleostomi</taxon>
        <taxon>Amphibia</taxon>
        <taxon>Batrachia</taxon>
        <taxon>Anura</taxon>
        <taxon>Neobatrachia</taxon>
        <taxon>Ranoidea</taxon>
        <taxon>Ranidae</taxon>
        <taxon>Aquarana</taxon>
    </lineage>
</organism>
<evidence type="ECO:0000256" key="9">
    <source>
        <dbReference type="RuleBase" id="RU004020"/>
    </source>
</evidence>
<dbReference type="Pfam" id="PF00447">
    <property type="entry name" value="HSF_DNA-bind"/>
    <property type="match status" value="1"/>
</dbReference>
<dbReference type="AlphaFoldDB" id="A0A2G9RD75"/>
<evidence type="ECO:0000259" key="10">
    <source>
        <dbReference type="PROSITE" id="PS00434"/>
    </source>
</evidence>
<evidence type="ECO:0000256" key="1">
    <source>
        <dbReference type="ARBA" id="ARBA00004123"/>
    </source>
</evidence>
<comment type="subcellular location">
    <subcellularLocation>
        <location evidence="1">Nucleus</location>
    </subcellularLocation>
</comment>
<name>A0A2G9RD75_AQUCT</name>
<dbReference type="SUPFAM" id="SSF46785">
    <property type="entry name" value="Winged helix' DNA-binding domain"/>
    <property type="match status" value="1"/>
</dbReference>
<dbReference type="FunFam" id="1.10.10.10:FF:000027">
    <property type="entry name" value="Heat shock transcription factor 1"/>
    <property type="match status" value="1"/>
</dbReference>
<evidence type="ECO:0000256" key="3">
    <source>
        <dbReference type="ARBA" id="ARBA00023015"/>
    </source>
</evidence>
<keyword evidence="5" id="KW-0238">DNA-binding</keyword>
<evidence type="ECO:0000256" key="6">
    <source>
        <dbReference type="ARBA" id="ARBA00023159"/>
    </source>
</evidence>
<reference evidence="11" key="1">
    <citation type="submission" date="2017-08" db="EMBL/GenBank/DDBJ databases">
        <title>Assembly of the North American Bullfrog Genome.</title>
        <authorList>
            <person name="Warren R.L."/>
            <person name="Vandervalk B.P."/>
            <person name="Kucuk E."/>
            <person name="Birol I."/>
            <person name="Helbing C."/>
            <person name="Pandoh P."/>
            <person name="Behsaz B."/>
            <person name="Mohamadi H."/>
            <person name="Chu J."/>
            <person name="Jackman S."/>
            <person name="Hammond S.A."/>
            <person name="Veldhoen N."/>
            <person name="Kirk H."/>
            <person name="Zhao Y."/>
            <person name="Coope R."/>
            <person name="Pleasance S."/>
            <person name="Moore R."/>
            <person name="Holt R."/>
        </authorList>
    </citation>
    <scope>NUCLEOTIDE SEQUENCE</scope>
    <source>
        <strain evidence="11">Bruno</strain>
        <tissue evidence="11">Liver</tissue>
    </source>
</reference>
<dbReference type="PRINTS" id="PR00056">
    <property type="entry name" value="HSFDOMAIN"/>
</dbReference>
<dbReference type="InterPro" id="IPR036390">
    <property type="entry name" value="WH_DNA-bd_sf"/>
</dbReference>
<dbReference type="SMART" id="SM00415">
    <property type="entry name" value="HSF"/>
    <property type="match status" value="1"/>
</dbReference>
<feature type="domain" description="HSF-type DNA-binding" evidence="10">
    <location>
        <begin position="49"/>
        <end position="73"/>
    </location>
</feature>
<dbReference type="OrthoDB" id="60033at2759"/>
<dbReference type="InterPro" id="IPR000232">
    <property type="entry name" value="HSF_DNA-bd"/>
</dbReference>
<dbReference type="PROSITE" id="PS00434">
    <property type="entry name" value="HSF_DOMAIN"/>
    <property type="match status" value="1"/>
</dbReference>
<dbReference type="PANTHER" id="PTHR10015:SF185">
    <property type="entry name" value="HEAT SHOCK FACTOR PROTEIN 2"/>
    <property type="match status" value="1"/>
</dbReference>
<dbReference type="PANTHER" id="PTHR10015">
    <property type="entry name" value="HEAT SHOCK TRANSCRIPTION FACTOR"/>
    <property type="match status" value="1"/>
</dbReference>
<evidence type="ECO:0000256" key="4">
    <source>
        <dbReference type="ARBA" id="ARBA00023016"/>
    </source>
</evidence>
<keyword evidence="3" id="KW-0805">Transcription regulation</keyword>
<sequence length="388" mass="43609">MKQNSNVPAFLSKLWTLVEDSDTNEFITWSQNGQSFLVLDEQRFAKEILPKYFKHNNMASFVRQLNMYGFRKVVHVDSGIVKQERDGPVEFQHPYFIQGQDELLENIKRKVSATRPEETKVRQEDISKILNNAQKVQMKQDTIDSRLFTLKSDRLSPEIVIVEDDVEDDDASTLPDDRNSEMIGPLSPVREYISSPLMSGPLQLNNQSSLTAEDPVTMMDSILNESGVISQNINLLGKVELLDYLDSIDCTLDDFRALLSGRQFSIDRDLLVDLETKGIETKNSEVLPGPANFNTDGVKSEKQLVQYTSYPLMAFLDGDTGGFTSEVPSAKANDIDNFLESSLDSEPTQSKLVRLEPLTEAEANEATLFYLCELAPAPLDSDMSLLDS</sequence>
<dbReference type="Pfam" id="PF06546">
    <property type="entry name" value="Vert_HS_TF"/>
    <property type="match status" value="1"/>
</dbReference>
<proteinExistence type="inferred from homology"/>
<dbReference type="GO" id="GO:0003700">
    <property type="term" value="F:DNA-binding transcription factor activity"/>
    <property type="evidence" value="ECO:0007669"/>
    <property type="project" value="InterPro"/>
</dbReference>
<dbReference type="InterPro" id="IPR010542">
    <property type="entry name" value="Vert_HSTF_C"/>
</dbReference>
<keyword evidence="8" id="KW-0539">Nucleus</keyword>
<dbReference type="GO" id="GO:0005634">
    <property type="term" value="C:nucleus"/>
    <property type="evidence" value="ECO:0007669"/>
    <property type="project" value="UniProtKB-SubCell"/>
</dbReference>
<evidence type="ECO:0000313" key="11">
    <source>
        <dbReference type="EMBL" id="PIO25868.1"/>
    </source>
</evidence>
<gene>
    <name evidence="11" type="ORF">AB205_0051900</name>
</gene>
<accession>A0A2G9RD75</accession>
<comment type="similarity">
    <text evidence="2 9">Belongs to the HSF family.</text>
</comment>
<dbReference type="GO" id="GO:0043565">
    <property type="term" value="F:sequence-specific DNA binding"/>
    <property type="evidence" value="ECO:0007669"/>
    <property type="project" value="InterPro"/>
</dbReference>